<dbReference type="Gene3D" id="3.40.190.10">
    <property type="entry name" value="Periplasmic binding protein-like II"/>
    <property type="match status" value="2"/>
</dbReference>
<sequence>MLMLFLTGIASSPLVAADCSKKITIAWSEWAPYQFQNDTGEPAGIDIDFIRAILDQAGCQYDFRKMPWKRVLVEVKAGSVDLALGASKTAERETFARFSNPYRREYMVLFMRHNDIPLRPLSSLNEITRHSSMKIGVLRGSWYGAEFDRLQKNDAVFQRQLHLNSDYILLFKWLAIGRMDVVVNDLYNGLSLIRLLAKEQVIGVHPLIVNDNYVHFMLSRASLSQKDLDLINATDAQLRLSGFQQQIFSRYIPENYSNFFPQ</sequence>
<evidence type="ECO:0000259" key="3">
    <source>
        <dbReference type="SMART" id="SM00062"/>
    </source>
</evidence>
<evidence type="ECO:0000256" key="1">
    <source>
        <dbReference type="ARBA" id="ARBA00022729"/>
    </source>
</evidence>
<dbReference type="Pfam" id="PF00497">
    <property type="entry name" value="SBP_bac_3"/>
    <property type="match status" value="1"/>
</dbReference>
<dbReference type="PANTHER" id="PTHR35936">
    <property type="entry name" value="MEMBRANE-BOUND LYTIC MUREIN TRANSGLYCOSYLASE F"/>
    <property type="match status" value="1"/>
</dbReference>
<dbReference type="PANTHER" id="PTHR35936:SF25">
    <property type="entry name" value="ABC TRANSPORTER SUBSTRATE-BINDING PROTEIN"/>
    <property type="match status" value="1"/>
</dbReference>
<accession>A0A3D9HVS8</accession>
<evidence type="ECO:0000256" key="2">
    <source>
        <dbReference type="SAM" id="SignalP"/>
    </source>
</evidence>
<dbReference type="SUPFAM" id="SSF53850">
    <property type="entry name" value="Periplasmic binding protein-like II"/>
    <property type="match status" value="1"/>
</dbReference>
<organism evidence="4 5">
    <name type="scientific">Aestuariispira insulae</name>
    <dbReference type="NCBI Taxonomy" id="1461337"/>
    <lineage>
        <taxon>Bacteria</taxon>
        <taxon>Pseudomonadati</taxon>
        <taxon>Pseudomonadota</taxon>
        <taxon>Alphaproteobacteria</taxon>
        <taxon>Rhodospirillales</taxon>
        <taxon>Kiloniellaceae</taxon>
        <taxon>Aestuariispira</taxon>
    </lineage>
</organism>
<dbReference type="InterPro" id="IPR001638">
    <property type="entry name" value="Solute-binding_3/MltF_N"/>
</dbReference>
<gene>
    <name evidence="4" type="ORF">DFP90_101331</name>
</gene>
<protein>
    <submittedName>
        <fullName evidence="4">Amino acid ABC transporter substrate-binding protein (PAAT family)</fullName>
    </submittedName>
</protein>
<reference evidence="4 5" key="1">
    <citation type="submission" date="2018-07" db="EMBL/GenBank/DDBJ databases">
        <title>Genomic Encyclopedia of Type Strains, Phase III (KMG-III): the genomes of soil and plant-associated and newly described type strains.</title>
        <authorList>
            <person name="Whitman W."/>
        </authorList>
    </citation>
    <scope>NUCLEOTIDE SEQUENCE [LARGE SCALE GENOMIC DNA]</scope>
    <source>
        <strain evidence="4 5">CECT 8488</strain>
    </source>
</reference>
<feature type="signal peptide" evidence="2">
    <location>
        <begin position="1"/>
        <end position="16"/>
    </location>
</feature>
<dbReference type="AlphaFoldDB" id="A0A3D9HVS8"/>
<feature type="chain" id="PRO_5017558175" evidence="2">
    <location>
        <begin position="17"/>
        <end position="262"/>
    </location>
</feature>
<keyword evidence="5" id="KW-1185">Reference proteome</keyword>
<keyword evidence="1 2" id="KW-0732">Signal</keyword>
<dbReference type="SMART" id="SM00062">
    <property type="entry name" value="PBPb"/>
    <property type="match status" value="1"/>
</dbReference>
<evidence type="ECO:0000313" key="5">
    <source>
        <dbReference type="Proteomes" id="UP000256845"/>
    </source>
</evidence>
<proteinExistence type="predicted"/>
<name>A0A3D9HVS8_9PROT</name>
<feature type="domain" description="Solute-binding protein family 3/N-terminal" evidence="3">
    <location>
        <begin position="22"/>
        <end position="255"/>
    </location>
</feature>
<evidence type="ECO:0000313" key="4">
    <source>
        <dbReference type="EMBL" id="RED53540.1"/>
    </source>
</evidence>
<dbReference type="Proteomes" id="UP000256845">
    <property type="component" value="Unassembled WGS sequence"/>
</dbReference>
<dbReference type="EMBL" id="QRDW01000001">
    <property type="protein sequence ID" value="RED53540.1"/>
    <property type="molecule type" value="Genomic_DNA"/>
</dbReference>
<comment type="caution">
    <text evidence="4">The sequence shown here is derived from an EMBL/GenBank/DDBJ whole genome shotgun (WGS) entry which is preliminary data.</text>
</comment>